<gene>
    <name evidence="3" type="ORF">TRFO_14321</name>
</gene>
<feature type="compositionally biased region" description="Acidic residues" evidence="1">
    <location>
        <begin position="314"/>
        <end position="336"/>
    </location>
</feature>
<dbReference type="EMBL" id="MLAK01000261">
    <property type="protein sequence ID" value="OHT15155.1"/>
    <property type="molecule type" value="Genomic_DNA"/>
</dbReference>
<evidence type="ECO:0000313" key="4">
    <source>
        <dbReference type="Proteomes" id="UP000179807"/>
    </source>
</evidence>
<evidence type="ECO:0000313" key="3">
    <source>
        <dbReference type="EMBL" id="OHT15155.1"/>
    </source>
</evidence>
<dbReference type="AlphaFoldDB" id="A0A1J4KV95"/>
<accession>A0A1J4KV95</accession>
<keyword evidence="4" id="KW-1185">Reference proteome</keyword>
<evidence type="ECO:0000256" key="2">
    <source>
        <dbReference type="SAM" id="Phobius"/>
    </source>
</evidence>
<feature type="transmembrane region" description="Helical" evidence="2">
    <location>
        <begin position="254"/>
        <end position="277"/>
    </location>
</feature>
<dbReference type="RefSeq" id="XP_068368291.1">
    <property type="nucleotide sequence ID" value="XM_068497742.1"/>
</dbReference>
<keyword evidence="2" id="KW-1133">Transmembrane helix</keyword>
<dbReference type="Proteomes" id="UP000179807">
    <property type="component" value="Unassembled WGS sequence"/>
</dbReference>
<sequence>MIIFLFSLHVNAENFNYSLYGYYSQDIHVGDIISIMPEVRSKTIFLFPDPNISITFENSFESGEIKSFNIKGEHGVGVSGQKSKIVSSTINSSINFNMKLWIIPENICTESLILYTTTKYLSHYISLNKEIKNTCLFFMNPNEADFHLTIGGVTNTDSKMYAYTASKPNIKSDNCYEKICYHYFTEPFFVSLLNLGVSTSLELSIDFINKYETNDCEGVSLPLYDGNSTTMYSIQARSNIISCNHDFRQNNTPILAFVSLAGLIVLTISMLFICGCFKSCQDSVRWLIGPDISIQEGFLEELHVLDGETRIDISEEDENDEIHTDDENEDIDSDQV</sequence>
<proteinExistence type="predicted"/>
<keyword evidence="2" id="KW-0472">Membrane</keyword>
<name>A0A1J4KV95_9EUKA</name>
<feature type="region of interest" description="Disordered" evidence="1">
    <location>
        <begin position="313"/>
        <end position="336"/>
    </location>
</feature>
<keyword evidence="2" id="KW-0812">Transmembrane</keyword>
<dbReference type="VEuPathDB" id="TrichDB:TRFO_14321"/>
<organism evidence="3 4">
    <name type="scientific">Tritrichomonas foetus</name>
    <dbReference type="NCBI Taxonomy" id="1144522"/>
    <lineage>
        <taxon>Eukaryota</taxon>
        <taxon>Metamonada</taxon>
        <taxon>Parabasalia</taxon>
        <taxon>Tritrichomonadida</taxon>
        <taxon>Tritrichomonadidae</taxon>
        <taxon>Tritrichomonas</taxon>
    </lineage>
</organism>
<comment type="caution">
    <text evidence="3">The sequence shown here is derived from an EMBL/GenBank/DDBJ whole genome shotgun (WGS) entry which is preliminary data.</text>
</comment>
<reference evidence="3" key="1">
    <citation type="submission" date="2016-10" db="EMBL/GenBank/DDBJ databases">
        <authorList>
            <person name="Benchimol M."/>
            <person name="Almeida L.G."/>
            <person name="Vasconcelos A.T."/>
            <person name="Perreira-Neves A."/>
            <person name="Rosa I.A."/>
            <person name="Tasca T."/>
            <person name="Bogo M.R."/>
            <person name="de Souza W."/>
        </authorList>
    </citation>
    <scope>NUCLEOTIDE SEQUENCE [LARGE SCALE GENOMIC DNA]</scope>
    <source>
        <strain evidence="3">K</strain>
    </source>
</reference>
<protein>
    <submittedName>
        <fullName evidence="3">Uncharacterized protein</fullName>
    </submittedName>
</protein>
<dbReference type="GeneID" id="94832446"/>
<evidence type="ECO:0000256" key="1">
    <source>
        <dbReference type="SAM" id="MobiDB-lite"/>
    </source>
</evidence>